<feature type="transmembrane region" description="Helical" evidence="2">
    <location>
        <begin position="308"/>
        <end position="330"/>
    </location>
</feature>
<evidence type="ECO:0000259" key="3">
    <source>
        <dbReference type="Pfam" id="PF01757"/>
    </source>
</evidence>
<sequence>MSGRWGWLDGLRAVAVLLVLYAHLTRYVFTDLRAVTGEWLHAGTAGVMLFFLVSGYIIPASLERRGDLRAFWVSRALRLYPMYLVAIAAVVLLAGYRTGEPVTSAVAHATMLPFLLDVPLVTPVLWTLTYEMVFYLLVTALFTVRAHRASAAVAIGLAVLGVVTAPLSGPRAGLVWPAAVVLVIGLGLVVSGRAGPVKAGGLLIGGLVVTLIALGQDPAHRWDGLLILAVMFTGTAIYRADQGQVGWWQPALAGTVVAAGLLINWLAELVVFDALTPRYVTRCVLTLVTFGGAFAVGRLCRHRRTPQWLSWIGVVSYSVYLIHYVLIQIGHRVLLSGLPDPLVAGGYLTAVLGLAWLTHRYVEVPAQRIGRRKRASPPPERQDGPGESPSVKETAWHG</sequence>
<dbReference type="InterPro" id="IPR050879">
    <property type="entry name" value="Acyltransferase_3"/>
</dbReference>
<feature type="transmembrane region" description="Helical" evidence="2">
    <location>
        <begin position="247"/>
        <end position="267"/>
    </location>
</feature>
<dbReference type="OrthoDB" id="9807745at2"/>
<protein>
    <recommendedName>
        <fullName evidence="3">Acyltransferase 3 domain-containing protein</fullName>
    </recommendedName>
</protein>
<comment type="caution">
    <text evidence="4">The sequence shown here is derived from an EMBL/GenBank/DDBJ whole genome shotgun (WGS) entry which is preliminary data.</text>
</comment>
<feature type="transmembrane region" description="Helical" evidence="2">
    <location>
        <begin position="39"/>
        <end position="58"/>
    </location>
</feature>
<evidence type="ECO:0000256" key="2">
    <source>
        <dbReference type="SAM" id="Phobius"/>
    </source>
</evidence>
<feature type="transmembrane region" description="Helical" evidence="2">
    <location>
        <begin position="174"/>
        <end position="192"/>
    </location>
</feature>
<feature type="transmembrane region" description="Helical" evidence="2">
    <location>
        <begin position="222"/>
        <end position="240"/>
    </location>
</feature>
<feature type="domain" description="Acyltransferase 3" evidence="3">
    <location>
        <begin position="6"/>
        <end position="359"/>
    </location>
</feature>
<gene>
    <name evidence="4" type="ORF">ADL15_41320</name>
</gene>
<proteinExistence type="predicted"/>
<dbReference type="AlphaFoldDB" id="A0A101JE44"/>
<feature type="transmembrane region" description="Helical" evidence="2">
    <location>
        <begin position="79"/>
        <end position="98"/>
    </location>
</feature>
<feature type="transmembrane region" description="Helical" evidence="2">
    <location>
        <begin position="118"/>
        <end position="142"/>
    </location>
</feature>
<name>A0A101JE44_9ACTN</name>
<accession>A0A101JE44</accession>
<feature type="transmembrane region" description="Helical" evidence="2">
    <location>
        <begin position="279"/>
        <end position="296"/>
    </location>
</feature>
<dbReference type="PANTHER" id="PTHR23028">
    <property type="entry name" value="ACETYLTRANSFERASE"/>
    <property type="match status" value="1"/>
</dbReference>
<dbReference type="GO" id="GO:0016020">
    <property type="term" value="C:membrane"/>
    <property type="evidence" value="ECO:0007669"/>
    <property type="project" value="TreeGrafter"/>
</dbReference>
<feature type="region of interest" description="Disordered" evidence="1">
    <location>
        <begin position="369"/>
        <end position="398"/>
    </location>
</feature>
<keyword evidence="2" id="KW-1133">Transmembrane helix</keyword>
<dbReference type="GO" id="GO:0016747">
    <property type="term" value="F:acyltransferase activity, transferring groups other than amino-acyl groups"/>
    <property type="evidence" value="ECO:0007669"/>
    <property type="project" value="InterPro"/>
</dbReference>
<feature type="transmembrane region" description="Helical" evidence="2">
    <location>
        <begin position="149"/>
        <end position="168"/>
    </location>
</feature>
<keyword evidence="5" id="KW-1185">Reference proteome</keyword>
<dbReference type="Pfam" id="PF01757">
    <property type="entry name" value="Acyl_transf_3"/>
    <property type="match status" value="1"/>
</dbReference>
<dbReference type="PANTHER" id="PTHR23028:SF53">
    <property type="entry name" value="ACYL_TRANSF_3 DOMAIN-CONTAINING PROTEIN"/>
    <property type="match status" value="1"/>
</dbReference>
<feature type="transmembrane region" description="Helical" evidence="2">
    <location>
        <begin position="7"/>
        <end position="24"/>
    </location>
</feature>
<reference evidence="4 5" key="1">
    <citation type="submission" date="2015-10" db="EMBL/GenBank/DDBJ databases">
        <authorList>
            <person name="Gilbert D.G."/>
        </authorList>
    </citation>
    <scope>NUCLEOTIDE SEQUENCE [LARGE SCALE GENOMIC DNA]</scope>
    <source>
        <strain evidence="4 5">NRRL B-16712</strain>
    </source>
</reference>
<evidence type="ECO:0000256" key="1">
    <source>
        <dbReference type="SAM" id="MobiDB-lite"/>
    </source>
</evidence>
<feature type="transmembrane region" description="Helical" evidence="2">
    <location>
        <begin position="199"/>
        <end position="216"/>
    </location>
</feature>
<evidence type="ECO:0000313" key="4">
    <source>
        <dbReference type="EMBL" id="KUL25130.1"/>
    </source>
</evidence>
<dbReference type="GO" id="GO:0000271">
    <property type="term" value="P:polysaccharide biosynthetic process"/>
    <property type="evidence" value="ECO:0007669"/>
    <property type="project" value="TreeGrafter"/>
</dbReference>
<evidence type="ECO:0000313" key="5">
    <source>
        <dbReference type="Proteomes" id="UP000053244"/>
    </source>
</evidence>
<feature type="transmembrane region" description="Helical" evidence="2">
    <location>
        <begin position="342"/>
        <end position="362"/>
    </location>
</feature>
<dbReference type="InterPro" id="IPR002656">
    <property type="entry name" value="Acyl_transf_3_dom"/>
</dbReference>
<dbReference type="Proteomes" id="UP000053244">
    <property type="component" value="Unassembled WGS sequence"/>
</dbReference>
<keyword evidence="2" id="KW-0812">Transmembrane</keyword>
<organism evidence="4 5">
    <name type="scientific">Actinoplanes awajinensis subsp. mycoplanecinus</name>
    <dbReference type="NCBI Taxonomy" id="135947"/>
    <lineage>
        <taxon>Bacteria</taxon>
        <taxon>Bacillati</taxon>
        <taxon>Actinomycetota</taxon>
        <taxon>Actinomycetes</taxon>
        <taxon>Micromonosporales</taxon>
        <taxon>Micromonosporaceae</taxon>
        <taxon>Actinoplanes</taxon>
    </lineage>
</organism>
<dbReference type="RefSeq" id="WP_067703985.1">
    <property type="nucleotide sequence ID" value="NZ_LLZH01000317.1"/>
</dbReference>
<dbReference type="EMBL" id="LLZH01000317">
    <property type="protein sequence ID" value="KUL25130.1"/>
    <property type="molecule type" value="Genomic_DNA"/>
</dbReference>
<keyword evidence="2" id="KW-0472">Membrane</keyword>